<proteinExistence type="predicted"/>
<dbReference type="Proteomes" id="UP000076532">
    <property type="component" value="Unassembled WGS sequence"/>
</dbReference>
<reference evidence="1 2" key="1">
    <citation type="journal article" date="2016" name="Mol. Biol. Evol.">
        <title>Comparative Genomics of Early-Diverging Mushroom-Forming Fungi Provides Insights into the Origins of Lignocellulose Decay Capabilities.</title>
        <authorList>
            <person name="Nagy L.G."/>
            <person name="Riley R."/>
            <person name="Tritt A."/>
            <person name="Adam C."/>
            <person name="Daum C."/>
            <person name="Floudas D."/>
            <person name="Sun H."/>
            <person name="Yadav J.S."/>
            <person name="Pangilinan J."/>
            <person name="Larsson K.H."/>
            <person name="Matsuura K."/>
            <person name="Barry K."/>
            <person name="Labutti K."/>
            <person name="Kuo R."/>
            <person name="Ohm R.A."/>
            <person name="Bhattacharya S.S."/>
            <person name="Shirouzu T."/>
            <person name="Yoshinaga Y."/>
            <person name="Martin F.M."/>
            <person name="Grigoriev I.V."/>
            <person name="Hibbett D.S."/>
        </authorList>
    </citation>
    <scope>NUCLEOTIDE SEQUENCE [LARGE SCALE GENOMIC DNA]</scope>
    <source>
        <strain evidence="1 2">CBS 109695</strain>
    </source>
</reference>
<gene>
    <name evidence="1" type="ORF">FIBSPDRAFT_508728</name>
</gene>
<name>A0A166JWR1_9AGAM</name>
<accession>A0A166JWR1</accession>
<protein>
    <submittedName>
        <fullName evidence="1">Uncharacterized protein</fullName>
    </submittedName>
</protein>
<dbReference type="EMBL" id="KV417548">
    <property type="protein sequence ID" value="KZP21293.1"/>
    <property type="molecule type" value="Genomic_DNA"/>
</dbReference>
<organism evidence="1 2">
    <name type="scientific">Athelia psychrophila</name>
    <dbReference type="NCBI Taxonomy" id="1759441"/>
    <lineage>
        <taxon>Eukaryota</taxon>
        <taxon>Fungi</taxon>
        <taxon>Dikarya</taxon>
        <taxon>Basidiomycota</taxon>
        <taxon>Agaricomycotina</taxon>
        <taxon>Agaricomycetes</taxon>
        <taxon>Agaricomycetidae</taxon>
        <taxon>Atheliales</taxon>
        <taxon>Atheliaceae</taxon>
        <taxon>Athelia</taxon>
    </lineage>
</organism>
<evidence type="ECO:0000313" key="2">
    <source>
        <dbReference type="Proteomes" id="UP000076532"/>
    </source>
</evidence>
<sequence>MDLDEHSEYYALFVGAAEWTHGPTEQDDNYELYVEVKVDDSREVHRTMSTVTAQWNQVIRMCVLQLHLAASVCPILDNLSALAIHLQSSVSKSRAAFTIVPRALA</sequence>
<dbReference type="AlphaFoldDB" id="A0A166JWR1"/>
<evidence type="ECO:0000313" key="1">
    <source>
        <dbReference type="EMBL" id="KZP21293.1"/>
    </source>
</evidence>
<keyword evidence="2" id="KW-1185">Reference proteome</keyword>